<evidence type="ECO:0000313" key="2">
    <source>
        <dbReference type="EMBL" id="GGF23299.1"/>
    </source>
</evidence>
<feature type="region of interest" description="Disordered" evidence="1">
    <location>
        <begin position="1"/>
        <end position="20"/>
    </location>
</feature>
<gene>
    <name evidence="2" type="ORF">GCM10011399_16140</name>
</gene>
<dbReference type="Proteomes" id="UP000598775">
    <property type="component" value="Unassembled WGS sequence"/>
</dbReference>
<dbReference type="EMBL" id="BMGP01000002">
    <property type="protein sequence ID" value="GGF23299.1"/>
    <property type="molecule type" value="Genomic_DNA"/>
</dbReference>
<accession>A0A917B604</accession>
<reference evidence="2 3" key="1">
    <citation type="journal article" date="2014" name="Int. J. Syst. Evol. Microbiol.">
        <title>Complete genome sequence of Corynebacterium casei LMG S-19264T (=DSM 44701T), isolated from a smear-ripened cheese.</title>
        <authorList>
            <consortium name="US DOE Joint Genome Institute (JGI-PGF)"/>
            <person name="Walter F."/>
            <person name="Albersmeier A."/>
            <person name="Kalinowski J."/>
            <person name="Ruckert C."/>
        </authorList>
    </citation>
    <scope>NUCLEOTIDE SEQUENCE [LARGE SCALE GENOMIC DNA]</scope>
    <source>
        <strain evidence="2 3">CGMCC 1.12976</strain>
    </source>
</reference>
<sequence>MSSTVGTLGVAHADEPSSTGNAALDAIQDANPSVLTGVAETTPSASSEVAVAATSDGVIASEATDPSQGVSISGDHASVVMSVPFASNADTAVPVSDGIVSFDNNNDTSTVPVVKSDGSVEITTVIDNANAPATYAYPITVHGGGSVALNDDGTVSILNADGNWVAGIAPAWAKDATGGAVPTHYTVDGVGGARK</sequence>
<organism evidence="2 3">
    <name type="scientific">Subtercola lobariae</name>
    <dbReference type="NCBI Taxonomy" id="1588641"/>
    <lineage>
        <taxon>Bacteria</taxon>
        <taxon>Bacillati</taxon>
        <taxon>Actinomycetota</taxon>
        <taxon>Actinomycetes</taxon>
        <taxon>Micrococcales</taxon>
        <taxon>Microbacteriaceae</taxon>
        <taxon>Subtercola</taxon>
    </lineage>
</organism>
<evidence type="ECO:0000313" key="3">
    <source>
        <dbReference type="Proteomes" id="UP000598775"/>
    </source>
</evidence>
<comment type="caution">
    <text evidence="2">The sequence shown here is derived from an EMBL/GenBank/DDBJ whole genome shotgun (WGS) entry which is preliminary data.</text>
</comment>
<name>A0A917B604_9MICO</name>
<dbReference type="AlphaFoldDB" id="A0A917B604"/>
<evidence type="ECO:0000256" key="1">
    <source>
        <dbReference type="SAM" id="MobiDB-lite"/>
    </source>
</evidence>
<proteinExistence type="predicted"/>
<keyword evidence="3" id="KW-1185">Reference proteome</keyword>
<protein>
    <submittedName>
        <fullName evidence="2">Uncharacterized protein</fullName>
    </submittedName>
</protein>